<evidence type="ECO:0000256" key="1">
    <source>
        <dbReference type="SAM" id="MobiDB-lite"/>
    </source>
</evidence>
<dbReference type="PANTHER" id="PTHR34219">
    <property type="entry name" value="IRON-REGULATED INNER MEMBRANE PROTEIN-RELATED"/>
    <property type="match status" value="1"/>
</dbReference>
<protein>
    <submittedName>
        <fullName evidence="3">PepSY domain-containing protein</fullName>
    </submittedName>
</protein>
<organism evidence="3 4">
    <name type="scientific">Nocardia vermiculata</name>
    <dbReference type="NCBI Taxonomy" id="257274"/>
    <lineage>
        <taxon>Bacteria</taxon>
        <taxon>Bacillati</taxon>
        <taxon>Actinomycetota</taxon>
        <taxon>Actinomycetes</taxon>
        <taxon>Mycobacteriales</taxon>
        <taxon>Nocardiaceae</taxon>
        <taxon>Nocardia</taxon>
    </lineage>
</organism>
<feature type="transmembrane region" description="Helical" evidence="2">
    <location>
        <begin position="398"/>
        <end position="419"/>
    </location>
</feature>
<feature type="compositionally biased region" description="Basic and acidic residues" evidence="1">
    <location>
        <begin position="11"/>
        <end position="21"/>
    </location>
</feature>
<evidence type="ECO:0000313" key="4">
    <source>
        <dbReference type="Proteomes" id="UP000565711"/>
    </source>
</evidence>
<gene>
    <name evidence="3" type="ORF">HGA08_16695</name>
</gene>
<feature type="transmembrane region" description="Helical" evidence="2">
    <location>
        <begin position="465"/>
        <end position="482"/>
    </location>
</feature>
<dbReference type="Pfam" id="PF03929">
    <property type="entry name" value="PepSY_TM"/>
    <property type="match status" value="1"/>
</dbReference>
<dbReference type="AlphaFoldDB" id="A0A846Y587"/>
<feature type="transmembrane region" description="Helical" evidence="2">
    <location>
        <begin position="185"/>
        <end position="201"/>
    </location>
</feature>
<feature type="transmembrane region" description="Helical" evidence="2">
    <location>
        <begin position="43"/>
        <end position="68"/>
    </location>
</feature>
<feature type="transmembrane region" description="Helical" evidence="2">
    <location>
        <begin position="440"/>
        <end position="459"/>
    </location>
</feature>
<keyword evidence="2" id="KW-0812">Transmembrane</keyword>
<reference evidence="3 4" key="1">
    <citation type="submission" date="2020-04" db="EMBL/GenBank/DDBJ databases">
        <title>MicrobeNet Type strains.</title>
        <authorList>
            <person name="Nicholson A.C."/>
        </authorList>
    </citation>
    <scope>NUCLEOTIDE SEQUENCE [LARGE SCALE GENOMIC DNA]</scope>
    <source>
        <strain evidence="3 4">JCM 12354</strain>
    </source>
</reference>
<evidence type="ECO:0000313" key="3">
    <source>
        <dbReference type="EMBL" id="NKY51859.1"/>
    </source>
</evidence>
<feature type="transmembrane region" description="Helical" evidence="2">
    <location>
        <begin position="230"/>
        <end position="250"/>
    </location>
</feature>
<keyword evidence="4" id="KW-1185">Reference proteome</keyword>
<dbReference type="EMBL" id="JAAXOP010000009">
    <property type="protein sequence ID" value="NKY51859.1"/>
    <property type="molecule type" value="Genomic_DNA"/>
</dbReference>
<accession>A0A846Y587</accession>
<proteinExistence type="predicted"/>
<feature type="compositionally biased region" description="Gly residues" evidence="1">
    <location>
        <begin position="282"/>
        <end position="292"/>
    </location>
</feature>
<dbReference type="InterPro" id="IPR005625">
    <property type="entry name" value="PepSY-ass_TM"/>
</dbReference>
<dbReference type="Proteomes" id="UP000565711">
    <property type="component" value="Unassembled WGS sequence"/>
</dbReference>
<comment type="caution">
    <text evidence="3">The sequence shown here is derived from an EMBL/GenBank/DDBJ whole genome shotgun (WGS) entry which is preliminary data.</text>
</comment>
<keyword evidence="2" id="KW-1133">Transmembrane helix</keyword>
<dbReference type="PANTHER" id="PTHR34219:SF1">
    <property type="entry name" value="PEPSY DOMAIN-CONTAINING PROTEIN"/>
    <property type="match status" value="1"/>
</dbReference>
<evidence type="ECO:0000256" key="2">
    <source>
        <dbReference type="SAM" id="Phobius"/>
    </source>
</evidence>
<name>A0A846Y587_9NOCA</name>
<feature type="region of interest" description="Disordered" evidence="1">
    <location>
        <begin position="1"/>
        <end position="29"/>
    </location>
</feature>
<sequence>MTDTAAGTDPQPEKSPPDHVRHIPPGPSRPGGVRAVQALAVRLHFYAGVFVAPFILIAAVTGALYAVAPTLESMVDRDLLHVDSTGPALSLSEQVTAAVSTQPSLTPVAVDPAQQAGDTTRVLFDDPSLGESERRAVFVDPATAHPVGDSVVYGSTGALPLRTWIDVLHRNLHLGEFGRLYSETAASWMWVIALAGLVVWVRRSGGSWRRLVWRSRASGRAQRISRHATVGVWILLPLLFLSATGLTWSAHAGSHITSMREQLSWTTPAVDTALSGTAAEPGHGGGHAGHGGHAMSPSGPASMPAERITQVDTVLETARAHNLEGPLEITVPTDDHTAFTVQERRLSGVYTQDSVAVDGATGEVTSLLRYEDWPLPAKLANWGIQLHMGMLFGPANQLLLLATMVALIVVIGRGYLMWWRRRPTRRTGRVALGRAPARGMLRQAPWWIGVPLVAAAVLLGWFAPVLGVTLCAFLIVDLGLALRAHRRTTTET</sequence>
<feature type="region of interest" description="Disordered" evidence="1">
    <location>
        <begin position="274"/>
        <end position="304"/>
    </location>
</feature>
<keyword evidence="2" id="KW-0472">Membrane</keyword>